<evidence type="ECO:0000256" key="1">
    <source>
        <dbReference type="ARBA" id="ARBA00007626"/>
    </source>
</evidence>
<evidence type="ECO:0000256" key="3">
    <source>
        <dbReference type="ARBA" id="ARBA00022946"/>
    </source>
</evidence>
<evidence type="ECO:0000256" key="5">
    <source>
        <dbReference type="SAM" id="MobiDB-lite"/>
    </source>
</evidence>
<protein>
    <submittedName>
        <fullName evidence="7">Pentatricopeptide repeat-containing protein mitochondrial</fullName>
    </submittedName>
    <submittedName>
        <fullName evidence="6">Tetratricopeptide-like helical</fullName>
    </submittedName>
</protein>
<comment type="similarity">
    <text evidence="1">Belongs to the PPR family. P subfamily.</text>
</comment>
<dbReference type="InterPro" id="IPR011990">
    <property type="entry name" value="TPR-like_helical_dom_sf"/>
</dbReference>
<feature type="repeat" description="PPR" evidence="4">
    <location>
        <begin position="350"/>
        <end position="384"/>
    </location>
</feature>
<keyword evidence="10" id="KW-1267">Proteomics identification</keyword>
<name>B6SUS3_MAIZE</name>
<reference evidence="8" key="4">
    <citation type="submission" date="2021-05" db="UniProtKB">
        <authorList>
            <consortium name="EnsemblPlants"/>
        </authorList>
    </citation>
    <scope>IDENTIFICATION</scope>
    <source>
        <strain evidence="8">cv. B73</strain>
    </source>
</reference>
<dbReference type="Pfam" id="PF13041">
    <property type="entry name" value="PPR_2"/>
    <property type="match status" value="1"/>
</dbReference>
<proteinExistence type="evidence at protein level"/>
<evidence type="ECO:0000313" key="6">
    <source>
        <dbReference type="EMBL" id="ACG28606.1"/>
    </source>
</evidence>
<feature type="repeat" description="PPR" evidence="4">
    <location>
        <begin position="174"/>
        <end position="208"/>
    </location>
</feature>
<dbReference type="Gene3D" id="1.25.40.10">
    <property type="entry name" value="Tetratricopeptide repeat domain"/>
    <property type="match status" value="2"/>
</dbReference>
<dbReference type="RefSeq" id="XP_008668553.1">
    <property type="nucleotide sequence ID" value="XM_008670331.4"/>
</dbReference>
<dbReference type="STRING" id="4577.B6SUS3"/>
<dbReference type="SMR" id="B6SUS3"/>
<keyword evidence="9" id="KW-1185">Reference proteome</keyword>
<sequence>MYRLFRRSFSMAAEGSAAAASSSPPPSTSMSSTPRQHLPDELYRRIMNVGRPSIPLSPVLEQWNQEGHTAKKFVIQAIVKKLVGLRRFAHALELSFWMTDRRHLHLSVGDVAYRLDLISKVHGLEKAVEYFGMVPKQLRKPQCYGSLLKCYVEAKAVDKAEEHFAKMQEMGMTSSYAYTWMMKLYLQTGQLERVHAMFQDMEEKGVKPDTFSVEAMLAAYIAAEDVQGVGKVLDKANPHEKLVTWHGHASAASLFMKSGMQVGAVMALVEAERRISPKSSRIAYAFLLKTYTELGMHAEAGRIWSVYKSKVPPCNTMYMSRLSALLRTNDIDGAEATLKEWETVPLRYHDFRLINVMVDAYCREGLVEKAVALVDGAIKKGRTPYANTWYKLAGGFFKTGQVPEAVDMTRKALDSATPPWRPDLANVLMSLNHFVDQKDVGAAEEMVSTLQKLVPLTRDVYHCLLKTYVRAGKPPSDLLERMKEDGLEADEETERILAGECERVDMHPLSITNHLIG</sequence>
<dbReference type="EnsemblPlants" id="Zm00001eb044350_T002">
    <property type="protein sequence ID" value="Zm00001eb044350_P002"/>
    <property type="gene ID" value="Zm00001eb044350"/>
</dbReference>
<accession>B6SUS3</accession>
<dbReference type="PANTHER" id="PTHR45717:SF10">
    <property type="entry name" value="OS10G0501000 PROTEIN"/>
    <property type="match status" value="1"/>
</dbReference>
<dbReference type="ExpressionAtlas" id="B6SUS3">
    <property type="expression patterns" value="baseline and differential"/>
</dbReference>
<dbReference type="IntAct" id="B6SUS3">
    <property type="interactions" value="24"/>
</dbReference>
<dbReference type="OMA" id="VTTWCHL"/>
<evidence type="ECO:0000313" key="7">
    <source>
        <dbReference type="EMBL" id="ONM05326.1"/>
    </source>
</evidence>
<feature type="region of interest" description="Disordered" evidence="5">
    <location>
        <begin position="16"/>
        <end position="35"/>
    </location>
</feature>
<reference evidence="6" key="1">
    <citation type="journal article" date="2009" name="Plant Mol. Biol.">
        <title>Insights into corn genes derived from large-scale cDNA sequencing.</title>
        <authorList>
            <person name="Alexandrov N.N."/>
            <person name="Brover V.V."/>
            <person name="Freidin S."/>
            <person name="Troukhan M.E."/>
            <person name="Tatarinova T.V."/>
            <person name="Zhang H."/>
            <person name="Swaller T.J."/>
            <person name="Lu Y.P."/>
            <person name="Bouck J."/>
            <person name="Flavell R.B."/>
            <person name="Feldmann K.A."/>
        </authorList>
    </citation>
    <scope>NUCLEOTIDE SEQUENCE</scope>
</reference>
<dbReference type="SUPFAM" id="SSF48452">
    <property type="entry name" value="TPR-like"/>
    <property type="match status" value="1"/>
</dbReference>
<dbReference type="AlphaFoldDB" id="B6SUS3"/>
<dbReference type="EnsemblPlants" id="Zm00001eb044350_T001">
    <property type="protein sequence ID" value="Zm00001eb044350_P001"/>
    <property type="gene ID" value="Zm00001eb044350"/>
</dbReference>
<dbReference type="Proteomes" id="UP000007305">
    <property type="component" value="Chromosome 1"/>
</dbReference>
<dbReference type="Gramene" id="Zm00001eb044350_T001">
    <property type="protein sequence ID" value="Zm00001eb044350_P001"/>
    <property type="gene ID" value="Zm00001eb044350"/>
</dbReference>
<dbReference type="PANTHER" id="PTHR45717">
    <property type="entry name" value="OS12G0527900 PROTEIN"/>
    <property type="match status" value="1"/>
</dbReference>
<evidence type="ECO:0000313" key="8">
    <source>
        <dbReference type="EnsemblPlants" id="Zm00001eb044350_P001"/>
    </source>
</evidence>
<keyword evidence="3" id="KW-0809">Transit peptide</keyword>
<dbReference type="Gramene" id="Zm00001eb044350_T002">
    <property type="protein sequence ID" value="Zm00001eb044350_P002"/>
    <property type="gene ID" value="Zm00001eb044350"/>
</dbReference>
<dbReference type="GO" id="GO:0005739">
    <property type="term" value="C:mitochondrion"/>
    <property type="evidence" value="ECO:0000318"/>
    <property type="project" value="GO_Central"/>
</dbReference>
<dbReference type="InterPro" id="IPR002885">
    <property type="entry name" value="PPR_rpt"/>
</dbReference>
<dbReference type="EMBL" id="EU956488">
    <property type="protein sequence ID" value="ACG28606.1"/>
    <property type="molecule type" value="mRNA"/>
</dbReference>
<dbReference type="EMBL" id="CM007647">
    <property type="protein sequence ID" value="ONM05326.1"/>
    <property type="molecule type" value="Genomic_DNA"/>
</dbReference>
<gene>
    <name evidence="8" type="primary">LOC100274385</name>
    <name evidence="7" type="ORF">ZEAMMB73_Zm00001d032543</name>
</gene>
<keyword evidence="2" id="KW-0677">Repeat</keyword>
<dbReference type="eggNOG" id="KOG4197">
    <property type="taxonomic scope" value="Eukaryota"/>
</dbReference>
<dbReference type="PaxDb" id="4577-GRMZM2G131817_P01"/>
<dbReference type="OrthoDB" id="1890565at2759"/>
<evidence type="ECO:0000313" key="9">
    <source>
        <dbReference type="Proteomes" id="UP000007305"/>
    </source>
</evidence>
<evidence type="ECO:0000256" key="2">
    <source>
        <dbReference type="ARBA" id="ARBA00022737"/>
    </source>
</evidence>
<dbReference type="GO" id="GO:0003729">
    <property type="term" value="F:mRNA binding"/>
    <property type="evidence" value="ECO:0007669"/>
    <property type="project" value="UniProtKB-ARBA"/>
</dbReference>
<reference evidence="8" key="3">
    <citation type="submission" date="2019-07" db="EMBL/GenBank/DDBJ databases">
        <authorList>
            <person name="Seetharam A."/>
            <person name="Woodhouse M."/>
            <person name="Cannon E."/>
        </authorList>
    </citation>
    <scope>NUCLEOTIDE SEQUENCE [LARGE SCALE GENOMIC DNA]</scope>
    <source>
        <strain evidence="8">cv. B73</strain>
    </source>
</reference>
<dbReference type="GeneID" id="100274385"/>
<reference evidence="7 9" key="2">
    <citation type="submission" date="2015-12" db="EMBL/GenBank/DDBJ databases">
        <title>Update maize B73 reference genome by single molecule sequencing technologies.</title>
        <authorList>
            <consortium name="Maize Genome Sequencing Project"/>
            <person name="Ware D."/>
        </authorList>
    </citation>
    <scope>NUCLEOTIDE SEQUENCE [LARGE SCALE GENOMIC DNA]</scope>
    <source>
        <strain evidence="9">cv. B73</strain>
        <tissue evidence="7">Seedling</tissue>
    </source>
</reference>
<evidence type="ECO:0007829" key="10">
    <source>
        <dbReference type="PeptideAtlas" id="B6SUS3"/>
    </source>
</evidence>
<dbReference type="PROSITE" id="PS51375">
    <property type="entry name" value="PPR"/>
    <property type="match status" value="2"/>
</dbReference>
<dbReference type="NCBIfam" id="TIGR00756">
    <property type="entry name" value="PPR"/>
    <property type="match status" value="2"/>
</dbReference>
<dbReference type="Pfam" id="PF01535">
    <property type="entry name" value="PPR"/>
    <property type="match status" value="2"/>
</dbReference>
<dbReference type="HOGENOM" id="CLU_019802_3_0_1"/>
<organism evidence="6">
    <name type="scientific">Zea mays</name>
    <name type="common">Maize</name>
    <dbReference type="NCBI Taxonomy" id="4577"/>
    <lineage>
        <taxon>Eukaryota</taxon>
        <taxon>Viridiplantae</taxon>
        <taxon>Streptophyta</taxon>
        <taxon>Embryophyta</taxon>
        <taxon>Tracheophyta</taxon>
        <taxon>Spermatophyta</taxon>
        <taxon>Magnoliopsida</taxon>
        <taxon>Liliopsida</taxon>
        <taxon>Poales</taxon>
        <taxon>Poaceae</taxon>
        <taxon>PACMAD clade</taxon>
        <taxon>Panicoideae</taxon>
        <taxon>Andropogonodae</taxon>
        <taxon>Andropogoneae</taxon>
        <taxon>Tripsacinae</taxon>
        <taxon>Zea</taxon>
    </lineage>
</organism>
<feature type="compositionally biased region" description="Low complexity" evidence="5">
    <location>
        <begin position="16"/>
        <end position="34"/>
    </location>
</feature>
<dbReference type="FunCoup" id="B6SUS3">
    <property type="interactions" value="46"/>
</dbReference>
<evidence type="ECO:0000256" key="4">
    <source>
        <dbReference type="PROSITE-ProRule" id="PRU00708"/>
    </source>
</evidence>